<keyword evidence="2" id="KW-1185">Reference proteome</keyword>
<dbReference type="Proteomes" id="UP001367508">
    <property type="component" value="Unassembled WGS sequence"/>
</dbReference>
<proteinExistence type="predicted"/>
<accession>A0AAN9LNX1</accession>
<comment type="caution">
    <text evidence="1">The sequence shown here is derived from an EMBL/GenBank/DDBJ whole genome shotgun (WGS) entry which is preliminary data.</text>
</comment>
<sequence length="94" mass="10612">MCMTFTDSSKISNTLTSWEEPTQYLALERHVQEQPRATAPIAHWLLDSLVQVMYAYFMGNAECYDQAEALSSLVDTFPCSRATMGSSFRPPHTT</sequence>
<evidence type="ECO:0000313" key="1">
    <source>
        <dbReference type="EMBL" id="KAK7339376.1"/>
    </source>
</evidence>
<organism evidence="1 2">
    <name type="scientific">Canavalia gladiata</name>
    <name type="common">Sword bean</name>
    <name type="synonym">Dolichos gladiatus</name>
    <dbReference type="NCBI Taxonomy" id="3824"/>
    <lineage>
        <taxon>Eukaryota</taxon>
        <taxon>Viridiplantae</taxon>
        <taxon>Streptophyta</taxon>
        <taxon>Embryophyta</taxon>
        <taxon>Tracheophyta</taxon>
        <taxon>Spermatophyta</taxon>
        <taxon>Magnoliopsida</taxon>
        <taxon>eudicotyledons</taxon>
        <taxon>Gunneridae</taxon>
        <taxon>Pentapetalae</taxon>
        <taxon>rosids</taxon>
        <taxon>fabids</taxon>
        <taxon>Fabales</taxon>
        <taxon>Fabaceae</taxon>
        <taxon>Papilionoideae</taxon>
        <taxon>50 kb inversion clade</taxon>
        <taxon>NPAAA clade</taxon>
        <taxon>indigoferoid/millettioid clade</taxon>
        <taxon>Phaseoleae</taxon>
        <taxon>Canavalia</taxon>
    </lineage>
</organism>
<evidence type="ECO:0000313" key="2">
    <source>
        <dbReference type="Proteomes" id="UP001367508"/>
    </source>
</evidence>
<name>A0AAN9LNX1_CANGL</name>
<protein>
    <submittedName>
        <fullName evidence="1">Uncharacterized protein</fullName>
    </submittedName>
</protein>
<dbReference type="AlphaFoldDB" id="A0AAN9LNX1"/>
<reference evidence="1 2" key="1">
    <citation type="submission" date="2024-01" db="EMBL/GenBank/DDBJ databases">
        <title>The genomes of 5 underutilized Papilionoideae crops provide insights into root nodulation and disease resistanc.</title>
        <authorList>
            <person name="Jiang F."/>
        </authorList>
    </citation>
    <scope>NUCLEOTIDE SEQUENCE [LARGE SCALE GENOMIC DNA]</scope>
    <source>
        <strain evidence="1">LVBAO_FW01</strain>
        <tissue evidence="1">Leaves</tissue>
    </source>
</reference>
<gene>
    <name evidence="1" type="ORF">VNO77_20039</name>
</gene>
<dbReference type="EMBL" id="JAYMYQ010000004">
    <property type="protein sequence ID" value="KAK7339376.1"/>
    <property type="molecule type" value="Genomic_DNA"/>
</dbReference>